<dbReference type="InterPro" id="IPR036047">
    <property type="entry name" value="F-box-like_dom_sf"/>
</dbReference>
<proteinExistence type="predicted"/>
<dbReference type="CDD" id="cd09917">
    <property type="entry name" value="F-box_SF"/>
    <property type="match status" value="1"/>
</dbReference>
<evidence type="ECO:0000256" key="1">
    <source>
        <dbReference type="SAM" id="Coils"/>
    </source>
</evidence>
<evidence type="ECO:0000313" key="5">
    <source>
        <dbReference type="Proteomes" id="UP000799118"/>
    </source>
</evidence>
<feature type="region of interest" description="Disordered" evidence="2">
    <location>
        <begin position="19"/>
        <end position="39"/>
    </location>
</feature>
<evidence type="ECO:0000259" key="3">
    <source>
        <dbReference type="PROSITE" id="PS50181"/>
    </source>
</evidence>
<protein>
    <recommendedName>
        <fullName evidence="3">F-box domain-containing protein</fullName>
    </recommendedName>
</protein>
<name>A0A6A4IFE7_9AGAR</name>
<reference evidence="4" key="1">
    <citation type="journal article" date="2019" name="Environ. Microbiol.">
        <title>Fungal ecological strategies reflected in gene transcription - a case study of two litter decomposers.</title>
        <authorList>
            <person name="Barbi F."/>
            <person name="Kohler A."/>
            <person name="Barry K."/>
            <person name="Baskaran P."/>
            <person name="Daum C."/>
            <person name="Fauchery L."/>
            <person name="Ihrmark K."/>
            <person name="Kuo A."/>
            <person name="LaButti K."/>
            <person name="Lipzen A."/>
            <person name="Morin E."/>
            <person name="Grigoriev I.V."/>
            <person name="Henrissat B."/>
            <person name="Lindahl B."/>
            <person name="Martin F."/>
        </authorList>
    </citation>
    <scope>NUCLEOTIDE SEQUENCE</scope>
    <source>
        <strain evidence="4">JB14</strain>
    </source>
</reference>
<gene>
    <name evidence="4" type="ORF">BT96DRAFT_130973</name>
</gene>
<dbReference type="InterPro" id="IPR001810">
    <property type="entry name" value="F-box_dom"/>
</dbReference>
<dbReference type="SUPFAM" id="SSF81383">
    <property type="entry name" value="F-box domain"/>
    <property type="match status" value="1"/>
</dbReference>
<dbReference type="EMBL" id="ML769396">
    <property type="protein sequence ID" value="KAE9407365.1"/>
    <property type="molecule type" value="Genomic_DNA"/>
</dbReference>
<feature type="coiled-coil region" evidence="1">
    <location>
        <begin position="325"/>
        <end position="352"/>
    </location>
</feature>
<dbReference type="PROSITE" id="PS50181">
    <property type="entry name" value="FBOX"/>
    <property type="match status" value="1"/>
</dbReference>
<feature type="domain" description="F-box" evidence="3">
    <location>
        <begin position="52"/>
        <end position="101"/>
    </location>
</feature>
<dbReference type="Pfam" id="PF12937">
    <property type="entry name" value="F-box-like"/>
    <property type="match status" value="1"/>
</dbReference>
<feature type="compositionally biased region" description="Polar residues" evidence="2">
    <location>
        <begin position="24"/>
        <end position="39"/>
    </location>
</feature>
<keyword evidence="5" id="KW-1185">Reference proteome</keyword>
<dbReference type="AlphaFoldDB" id="A0A6A4IFE7"/>
<keyword evidence="1" id="KW-0175">Coiled coil</keyword>
<organism evidence="4 5">
    <name type="scientific">Gymnopus androsaceus JB14</name>
    <dbReference type="NCBI Taxonomy" id="1447944"/>
    <lineage>
        <taxon>Eukaryota</taxon>
        <taxon>Fungi</taxon>
        <taxon>Dikarya</taxon>
        <taxon>Basidiomycota</taxon>
        <taxon>Agaricomycotina</taxon>
        <taxon>Agaricomycetes</taxon>
        <taxon>Agaricomycetidae</taxon>
        <taxon>Agaricales</taxon>
        <taxon>Marasmiineae</taxon>
        <taxon>Omphalotaceae</taxon>
        <taxon>Gymnopus</taxon>
    </lineage>
</organism>
<dbReference type="Proteomes" id="UP000799118">
    <property type="component" value="Unassembled WGS sequence"/>
</dbReference>
<evidence type="ECO:0000256" key="2">
    <source>
        <dbReference type="SAM" id="MobiDB-lite"/>
    </source>
</evidence>
<sequence length="590" mass="69410">MRTRITTIKEIDVLANELRRAQQQRKQSPQGRTNSQWPSSLRKVRGKRGFLARLADDVPLDVIFEIFCYLDPGDLLRLARTSNDLRCILISKSSESIWRTARGNVRNLPPRPDDLNEPQYAHLLYESYCHICNHKGRCDTVVWTLRKRCCRHCASTLPMCDNTFLKSQPSEYRDCSILPTEWVSVESKWNRRLVVHVDLAARLKAEFETLKTSEARTAWISAKKDERRAQRSHNDLCERWLQGRLDERTHELEDIRKERKEAILNRLKGTGWYEEAKIMIRTPSWYRHDEFSSHKLVRQAKKLTEYGWNSIKDELVEMLSEHRVKRLATERKNAASRRYESIEEEYTRIQSESDLREPFPAMGDVVTHRLFEDIIWDTPADEDLTGEFFRSKLLEHLPSILDEWRPTKIQELVEIMRKSRPGATTSDLHLATSVFKCKKCFQDMHYPQMFYHECCFRFMNWNERLRSYSFFCSPWSSQRLVFDEEKSEMSRTIVERCSLDPAATTVQDLYSTNPLIECTSCDTEQGRVFMRWPLMILRRHSTKIIISESIPLQKNQLVSLLANGLTMTTRKFCLVPIAISSLLSRICLPI</sequence>
<evidence type="ECO:0000313" key="4">
    <source>
        <dbReference type="EMBL" id="KAE9407365.1"/>
    </source>
</evidence>
<dbReference type="OrthoDB" id="2322499at2759"/>
<accession>A0A6A4IFE7</accession>